<evidence type="ECO:0000259" key="5">
    <source>
        <dbReference type="PROSITE" id="PS51501"/>
    </source>
</evidence>
<dbReference type="InterPro" id="IPR007853">
    <property type="entry name" value="Znf_DNL-typ"/>
</dbReference>
<dbReference type="Proteomes" id="UP000325440">
    <property type="component" value="Unassembled WGS sequence"/>
</dbReference>
<gene>
    <name evidence="6" type="ORF">CINCED_3A021236</name>
</gene>
<organism evidence="6 7">
    <name type="scientific">Cinara cedri</name>
    <dbReference type="NCBI Taxonomy" id="506608"/>
    <lineage>
        <taxon>Eukaryota</taxon>
        <taxon>Metazoa</taxon>
        <taxon>Ecdysozoa</taxon>
        <taxon>Arthropoda</taxon>
        <taxon>Hexapoda</taxon>
        <taxon>Insecta</taxon>
        <taxon>Pterygota</taxon>
        <taxon>Neoptera</taxon>
        <taxon>Paraneoptera</taxon>
        <taxon>Hemiptera</taxon>
        <taxon>Sternorrhyncha</taxon>
        <taxon>Aphidomorpha</taxon>
        <taxon>Aphidoidea</taxon>
        <taxon>Aphididae</taxon>
        <taxon>Lachninae</taxon>
        <taxon>Cinara</taxon>
    </lineage>
</organism>
<protein>
    <submittedName>
        <fullName evidence="6">Zinc finger, DNL-type</fullName>
    </submittedName>
</protein>
<sequence>MIRSKFIQLTYFAKYVCSSGTYKNATLCSQSKIPFQTFHTINNSIRCYTNLPTVQNNGESQPETETSKKMQIIFTCTVCNTRNSRKFSKISYEKGIVIIECDGCSNNHLIADNLGWFPDTGYKNIEEILTAKGEKVKRINGCWEIVSKSKA</sequence>
<dbReference type="PROSITE" id="PS51501">
    <property type="entry name" value="ZF_DNL"/>
    <property type="match status" value="1"/>
</dbReference>
<keyword evidence="2 4" id="KW-0863">Zinc-finger</keyword>
<keyword evidence="3" id="KW-0862">Zinc</keyword>
<dbReference type="OrthoDB" id="512667at2759"/>
<dbReference type="PANTHER" id="PTHR20922">
    <property type="entry name" value="DNL-TYPE ZINC FINGER PROTEIN"/>
    <property type="match status" value="1"/>
</dbReference>
<dbReference type="GO" id="GO:0050821">
    <property type="term" value="P:protein stabilization"/>
    <property type="evidence" value="ECO:0007669"/>
    <property type="project" value="TreeGrafter"/>
</dbReference>
<dbReference type="PANTHER" id="PTHR20922:SF13">
    <property type="entry name" value="DNL-TYPE ZINC FINGER PROTEIN"/>
    <property type="match status" value="1"/>
</dbReference>
<name>A0A5E4LYH2_9HEMI</name>
<accession>A0A5E4LYH2</accession>
<dbReference type="GO" id="GO:0051087">
    <property type="term" value="F:protein-folding chaperone binding"/>
    <property type="evidence" value="ECO:0007669"/>
    <property type="project" value="TreeGrafter"/>
</dbReference>
<keyword evidence="1" id="KW-0479">Metal-binding</keyword>
<evidence type="ECO:0000256" key="2">
    <source>
        <dbReference type="ARBA" id="ARBA00022771"/>
    </source>
</evidence>
<dbReference type="Pfam" id="PF05180">
    <property type="entry name" value="zf-DNL"/>
    <property type="match status" value="1"/>
</dbReference>
<dbReference type="AlphaFoldDB" id="A0A5E4LYH2"/>
<evidence type="ECO:0000313" key="6">
    <source>
        <dbReference type="EMBL" id="VVC24797.1"/>
    </source>
</evidence>
<evidence type="ECO:0000256" key="3">
    <source>
        <dbReference type="ARBA" id="ARBA00022833"/>
    </source>
</evidence>
<evidence type="ECO:0000256" key="1">
    <source>
        <dbReference type="ARBA" id="ARBA00022723"/>
    </source>
</evidence>
<dbReference type="GO" id="GO:0006457">
    <property type="term" value="P:protein folding"/>
    <property type="evidence" value="ECO:0007669"/>
    <property type="project" value="TreeGrafter"/>
</dbReference>
<dbReference type="GO" id="GO:0030150">
    <property type="term" value="P:protein import into mitochondrial matrix"/>
    <property type="evidence" value="ECO:0007669"/>
    <property type="project" value="TreeGrafter"/>
</dbReference>
<dbReference type="EMBL" id="CABPRJ010000006">
    <property type="protein sequence ID" value="VVC24797.1"/>
    <property type="molecule type" value="Genomic_DNA"/>
</dbReference>
<evidence type="ECO:0000256" key="4">
    <source>
        <dbReference type="PROSITE-ProRule" id="PRU00834"/>
    </source>
</evidence>
<evidence type="ECO:0000313" key="7">
    <source>
        <dbReference type="Proteomes" id="UP000325440"/>
    </source>
</evidence>
<dbReference type="GO" id="GO:0005739">
    <property type="term" value="C:mitochondrion"/>
    <property type="evidence" value="ECO:0007669"/>
    <property type="project" value="TreeGrafter"/>
</dbReference>
<dbReference type="GO" id="GO:0008270">
    <property type="term" value="F:zinc ion binding"/>
    <property type="evidence" value="ECO:0007669"/>
    <property type="project" value="UniProtKB-KW"/>
</dbReference>
<feature type="domain" description="DNL-type" evidence="5">
    <location>
        <begin position="65"/>
        <end position="151"/>
    </location>
</feature>
<reference evidence="6 7" key="1">
    <citation type="submission" date="2019-08" db="EMBL/GenBank/DDBJ databases">
        <authorList>
            <person name="Alioto T."/>
            <person name="Alioto T."/>
            <person name="Gomez Garrido J."/>
        </authorList>
    </citation>
    <scope>NUCLEOTIDE SEQUENCE [LARGE SCALE GENOMIC DNA]</scope>
</reference>
<keyword evidence="7" id="KW-1185">Reference proteome</keyword>
<proteinExistence type="predicted"/>
<dbReference type="InterPro" id="IPR024158">
    <property type="entry name" value="Mt_import_TIM15"/>
</dbReference>